<keyword evidence="2" id="KW-1185">Reference proteome</keyword>
<organism evidence="1 2">
    <name type="scientific">Choristoneura fumiferana</name>
    <name type="common">Spruce budworm moth</name>
    <name type="synonym">Archips fumiferana</name>
    <dbReference type="NCBI Taxonomy" id="7141"/>
    <lineage>
        <taxon>Eukaryota</taxon>
        <taxon>Metazoa</taxon>
        <taxon>Ecdysozoa</taxon>
        <taxon>Arthropoda</taxon>
        <taxon>Hexapoda</taxon>
        <taxon>Insecta</taxon>
        <taxon>Pterygota</taxon>
        <taxon>Neoptera</taxon>
        <taxon>Endopterygota</taxon>
        <taxon>Lepidoptera</taxon>
        <taxon>Glossata</taxon>
        <taxon>Ditrysia</taxon>
        <taxon>Tortricoidea</taxon>
        <taxon>Tortricidae</taxon>
        <taxon>Tortricinae</taxon>
        <taxon>Choristoneura</taxon>
    </lineage>
</organism>
<accession>A0ACC0KZK7</accession>
<sequence length="95" mass="10628">GATQPAGNSAFSLPAEEYYSMPRLFDLDEYEGCLARRGVYCLGSFELSPGGRSSRVYDLMQNGLLPGQIRAIALRPRHPPLDPHTNKYKEQKKEV</sequence>
<protein>
    <submittedName>
        <fullName evidence="1">Uncharacterized protein</fullName>
    </submittedName>
</protein>
<comment type="caution">
    <text evidence="1">The sequence shown here is derived from an EMBL/GenBank/DDBJ whole genome shotgun (WGS) entry which is preliminary data.</text>
</comment>
<dbReference type="EMBL" id="CM046109">
    <property type="protein sequence ID" value="KAI8441788.1"/>
    <property type="molecule type" value="Genomic_DNA"/>
</dbReference>
<evidence type="ECO:0000313" key="2">
    <source>
        <dbReference type="Proteomes" id="UP001064048"/>
    </source>
</evidence>
<feature type="non-terminal residue" evidence="1">
    <location>
        <position position="1"/>
    </location>
</feature>
<evidence type="ECO:0000313" key="1">
    <source>
        <dbReference type="EMBL" id="KAI8441788.1"/>
    </source>
</evidence>
<gene>
    <name evidence="1" type="ORF">MSG28_005474</name>
</gene>
<proteinExistence type="predicted"/>
<dbReference type="Proteomes" id="UP001064048">
    <property type="component" value="Chromosome 9"/>
</dbReference>
<name>A0ACC0KZK7_CHOFU</name>
<reference evidence="1 2" key="1">
    <citation type="journal article" date="2022" name="Genome Biol. Evol.">
        <title>The Spruce Budworm Genome: Reconstructing the Evolutionary History of Antifreeze Proteins.</title>
        <authorList>
            <person name="Beliveau C."/>
            <person name="Gagne P."/>
            <person name="Picq S."/>
            <person name="Vernygora O."/>
            <person name="Keeling C.I."/>
            <person name="Pinkney K."/>
            <person name="Doucet D."/>
            <person name="Wen F."/>
            <person name="Johnston J.S."/>
            <person name="Maaroufi H."/>
            <person name="Boyle B."/>
            <person name="Laroche J."/>
            <person name="Dewar K."/>
            <person name="Juretic N."/>
            <person name="Blackburn G."/>
            <person name="Nisole A."/>
            <person name="Brunet B."/>
            <person name="Brandao M."/>
            <person name="Lumley L."/>
            <person name="Duan J."/>
            <person name="Quan G."/>
            <person name="Lucarotti C.J."/>
            <person name="Roe A.D."/>
            <person name="Sperling F.A.H."/>
            <person name="Levesque R.C."/>
            <person name="Cusson M."/>
        </authorList>
    </citation>
    <scope>NUCLEOTIDE SEQUENCE [LARGE SCALE GENOMIC DNA]</scope>
    <source>
        <strain evidence="1">Glfc:IPQL:Cfum</strain>
    </source>
</reference>